<organism evidence="3 4">
    <name type="scientific">Kribbella steppae</name>
    <dbReference type="NCBI Taxonomy" id="2512223"/>
    <lineage>
        <taxon>Bacteria</taxon>
        <taxon>Bacillati</taxon>
        <taxon>Actinomycetota</taxon>
        <taxon>Actinomycetes</taxon>
        <taxon>Propionibacteriales</taxon>
        <taxon>Kribbellaceae</taxon>
        <taxon>Kribbella</taxon>
    </lineage>
</organism>
<evidence type="ECO:0000313" key="3">
    <source>
        <dbReference type="EMBL" id="TCO35606.1"/>
    </source>
</evidence>
<protein>
    <recommendedName>
        <fullName evidence="5">Tachylectin</fullName>
    </recommendedName>
</protein>
<reference evidence="3 4" key="1">
    <citation type="journal article" date="2015" name="Stand. Genomic Sci.">
        <title>Genomic Encyclopedia of Bacterial and Archaeal Type Strains, Phase III: the genomes of soil and plant-associated and newly described type strains.</title>
        <authorList>
            <person name="Whitman W.B."/>
            <person name="Woyke T."/>
            <person name="Klenk H.P."/>
            <person name="Zhou Y."/>
            <person name="Lilburn T.G."/>
            <person name="Beck B.J."/>
            <person name="De Vos P."/>
            <person name="Vandamme P."/>
            <person name="Eisen J.A."/>
            <person name="Garrity G."/>
            <person name="Hugenholtz P."/>
            <person name="Kyrpides N.C."/>
        </authorList>
    </citation>
    <scope>NUCLEOTIDE SEQUENCE [LARGE SCALE GENOMIC DNA]</scope>
    <source>
        <strain evidence="3 4">VKM Ac-2572</strain>
    </source>
</reference>
<evidence type="ECO:0000313" key="4">
    <source>
        <dbReference type="Proteomes" id="UP000294508"/>
    </source>
</evidence>
<dbReference type="RefSeq" id="WP_242001508.1">
    <property type="nucleotide sequence ID" value="NZ_SLWN01000001.1"/>
</dbReference>
<gene>
    <name evidence="3" type="ORF">EV652_101490</name>
</gene>
<dbReference type="Proteomes" id="UP000294508">
    <property type="component" value="Unassembled WGS sequence"/>
</dbReference>
<evidence type="ECO:0008006" key="5">
    <source>
        <dbReference type="Google" id="ProtNLM"/>
    </source>
</evidence>
<evidence type="ECO:0000256" key="1">
    <source>
        <dbReference type="SAM" id="MobiDB-lite"/>
    </source>
</evidence>
<evidence type="ECO:0000256" key="2">
    <source>
        <dbReference type="SAM" id="SignalP"/>
    </source>
</evidence>
<comment type="caution">
    <text evidence="3">The sequence shown here is derived from an EMBL/GenBank/DDBJ whole genome shotgun (WGS) entry which is preliminary data.</text>
</comment>
<name>A0A4R2HWR4_9ACTN</name>
<accession>A0A4R2HWR4</accession>
<proteinExistence type="predicted"/>
<dbReference type="AlphaFoldDB" id="A0A4R2HWR4"/>
<keyword evidence="4" id="KW-1185">Reference proteome</keyword>
<feature type="chain" id="PRO_5020451596" description="Tachylectin" evidence="2">
    <location>
        <begin position="33"/>
        <end position="317"/>
    </location>
</feature>
<feature type="signal peptide" evidence="2">
    <location>
        <begin position="1"/>
        <end position="32"/>
    </location>
</feature>
<dbReference type="EMBL" id="SLWN01000001">
    <property type="protein sequence ID" value="TCO35606.1"/>
    <property type="molecule type" value="Genomic_DNA"/>
</dbReference>
<sequence>MVTTRSTRRQGGAAVLGLALLAVGLAPGTAGAARQVAEGSTTATAACKISLASVTADGDHGGQDVTATSPPTATSRHTVREGVLPAGQARLSSTFVVEPDTQGNDISGRTILGDSMYDVAYETHWGGETDPVGPPRLTKVGGGWGAFTAFETSNYETYAAGRSTQYGLRRDGVLFRWTVDGKRIWHRAGSYAGFASVKTMALISKTRTYDTFLMNTRGGALYTVRIPISSPMKPVVKLVRSTTWQGFESFTAQKCGQYGVLLLGIDKDTGAGYLYAVGHANGTSTVIKGLGKVPGTFNDPVYFRWGVIPVLDPIFGE</sequence>
<keyword evidence="2" id="KW-0732">Signal</keyword>
<feature type="compositionally biased region" description="Polar residues" evidence="1">
    <location>
        <begin position="65"/>
        <end position="76"/>
    </location>
</feature>
<feature type="region of interest" description="Disordered" evidence="1">
    <location>
        <begin position="57"/>
        <end position="76"/>
    </location>
</feature>